<dbReference type="AlphaFoldDB" id="A0A8K0GG30"/>
<dbReference type="OrthoDB" id="6769507at2759"/>
<sequence>MDKSKKARALVRAQLKRSDDLLNQEQVDEVTLQVDEVTLQVDDYNNKIFKLMTEDKVGEDENSLIEPSDAVSSGSSSDATSVTGNLRASNNLKYPKITNRKYEGDLKEWLGFWAQFKNMHEDPQLPVSEKFQYLVQSITKRSKAYGVVSSYPQADDNYIKVIEALKKRLGKEEILVEVYVRELLKLFINNNQNSKTKRLSIMFDTLEPHLRSLKFLGVTREKYAAMLFSLVEFSLPDKTLQTWQRSYLNCFQMENHFVCCIQTTDTQLRITRAPTNCQGNRCPGGEVTDPPG</sequence>
<dbReference type="InterPro" id="IPR005312">
    <property type="entry name" value="DUF1759"/>
</dbReference>
<comment type="caution">
    <text evidence="2">The sequence shown here is derived from an EMBL/GenBank/DDBJ whole genome shotgun (WGS) entry which is preliminary data.</text>
</comment>
<dbReference type="Proteomes" id="UP000801492">
    <property type="component" value="Unassembled WGS sequence"/>
</dbReference>
<evidence type="ECO:0000313" key="3">
    <source>
        <dbReference type="Proteomes" id="UP000801492"/>
    </source>
</evidence>
<evidence type="ECO:0000313" key="2">
    <source>
        <dbReference type="EMBL" id="KAF2898469.1"/>
    </source>
</evidence>
<evidence type="ECO:0000256" key="1">
    <source>
        <dbReference type="SAM" id="MobiDB-lite"/>
    </source>
</evidence>
<dbReference type="PANTHER" id="PTHR22954:SF3">
    <property type="entry name" value="PROTEIN CBG08539"/>
    <property type="match status" value="1"/>
</dbReference>
<feature type="compositionally biased region" description="Low complexity" evidence="1">
    <location>
        <begin position="68"/>
        <end position="83"/>
    </location>
</feature>
<name>A0A8K0GG30_IGNLU</name>
<dbReference type="PANTHER" id="PTHR22954">
    <property type="entry name" value="RETROVIRAL PROTEASE-RELATED"/>
    <property type="match status" value="1"/>
</dbReference>
<proteinExistence type="predicted"/>
<feature type="region of interest" description="Disordered" evidence="1">
    <location>
        <begin position="60"/>
        <end position="83"/>
    </location>
</feature>
<accession>A0A8K0GG30</accession>
<reference evidence="2" key="1">
    <citation type="submission" date="2019-08" db="EMBL/GenBank/DDBJ databases">
        <title>The genome of the North American firefly Photinus pyralis.</title>
        <authorList>
            <consortium name="Photinus pyralis genome working group"/>
            <person name="Fallon T.R."/>
            <person name="Sander Lower S.E."/>
            <person name="Weng J.-K."/>
        </authorList>
    </citation>
    <scope>NUCLEOTIDE SEQUENCE</scope>
    <source>
        <strain evidence="2">TRF0915ILg1</strain>
        <tissue evidence="2">Whole body</tissue>
    </source>
</reference>
<dbReference type="Pfam" id="PF03564">
    <property type="entry name" value="DUF1759"/>
    <property type="match status" value="1"/>
</dbReference>
<dbReference type="EMBL" id="VTPC01003474">
    <property type="protein sequence ID" value="KAF2898469.1"/>
    <property type="molecule type" value="Genomic_DNA"/>
</dbReference>
<organism evidence="2 3">
    <name type="scientific">Ignelater luminosus</name>
    <name type="common">Cucubano</name>
    <name type="synonym">Pyrophorus luminosus</name>
    <dbReference type="NCBI Taxonomy" id="2038154"/>
    <lineage>
        <taxon>Eukaryota</taxon>
        <taxon>Metazoa</taxon>
        <taxon>Ecdysozoa</taxon>
        <taxon>Arthropoda</taxon>
        <taxon>Hexapoda</taxon>
        <taxon>Insecta</taxon>
        <taxon>Pterygota</taxon>
        <taxon>Neoptera</taxon>
        <taxon>Endopterygota</taxon>
        <taxon>Coleoptera</taxon>
        <taxon>Polyphaga</taxon>
        <taxon>Elateriformia</taxon>
        <taxon>Elateroidea</taxon>
        <taxon>Elateridae</taxon>
        <taxon>Agrypninae</taxon>
        <taxon>Pyrophorini</taxon>
        <taxon>Ignelater</taxon>
    </lineage>
</organism>
<gene>
    <name evidence="2" type="ORF">ILUMI_07705</name>
</gene>
<protein>
    <submittedName>
        <fullName evidence="2">Uncharacterized protein</fullName>
    </submittedName>
</protein>
<keyword evidence="3" id="KW-1185">Reference proteome</keyword>